<dbReference type="Proteomes" id="UP000664601">
    <property type="component" value="Unassembled WGS sequence"/>
</dbReference>
<feature type="chain" id="PRO_5047132626" description="Lipoprotein" evidence="1">
    <location>
        <begin position="20"/>
        <end position="235"/>
    </location>
</feature>
<dbReference type="RefSeq" id="WP_207675567.1">
    <property type="nucleotide sequence ID" value="NZ_JAFREM010000037.1"/>
</dbReference>
<dbReference type="EMBL" id="JAFREM010000037">
    <property type="protein sequence ID" value="MBO1308575.1"/>
    <property type="molecule type" value="Genomic_DNA"/>
</dbReference>
<evidence type="ECO:0008006" key="4">
    <source>
        <dbReference type="Google" id="ProtNLM"/>
    </source>
</evidence>
<name>A0ABS3LG34_9ENTE</name>
<reference evidence="2 3" key="1">
    <citation type="submission" date="2021-03" db="EMBL/GenBank/DDBJ databases">
        <title>Enterococcal diversity collection.</title>
        <authorList>
            <person name="Gilmore M.S."/>
            <person name="Schwartzman J."/>
            <person name="Van Tyne D."/>
            <person name="Martin M."/>
            <person name="Earl A.M."/>
            <person name="Manson A.L."/>
            <person name="Straub T."/>
            <person name="Salamzade R."/>
            <person name="Saavedra J."/>
            <person name="Lebreton F."/>
            <person name="Prichula J."/>
            <person name="Schaufler K."/>
            <person name="Gaca A."/>
            <person name="Sgardioli B."/>
            <person name="Wagenaar J."/>
            <person name="Strong T."/>
        </authorList>
    </citation>
    <scope>NUCLEOTIDE SEQUENCE [LARGE SCALE GENOMIC DNA]</scope>
    <source>
        <strain evidence="2 3">669A</strain>
    </source>
</reference>
<protein>
    <recommendedName>
        <fullName evidence="4">Lipoprotein</fullName>
    </recommendedName>
</protein>
<evidence type="ECO:0000313" key="3">
    <source>
        <dbReference type="Proteomes" id="UP000664601"/>
    </source>
</evidence>
<keyword evidence="3" id="KW-1185">Reference proteome</keyword>
<dbReference type="PROSITE" id="PS51257">
    <property type="entry name" value="PROKAR_LIPOPROTEIN"/>
    <property type="match status" value="1"/>
</dbReference>
<organism evidence="2 3">
    <name type="scientific">Candidatus Enterococcus moelleringii</name>
    <dbReference type="NCBI Taxonomy" id="2815325"/>
    <lineage>
        <taxon>Bacteria</taxon>
        <taxon>Bacillati</taxon>
        <taxon>Bacillota</taxon>
        <taxon>Bacilli</taxon>
        <taxon>Lactobacillales</taxon>
        <taxon>Enterococcaceae</taxon>
        <taxon>Enterococcus</taxon>
    </lineage>
</organism>
<gene>
    <name evidence="2" type="ORF">JZO70_20540</name>
</gene>
<proteinExistence type="predicted"/>
<evidence type="ECO:0000313" key="2">
    <source>
        <dbReference type="EMBL" id="MBO1308575.1"/>
    </source>
</evidence>
<sequence>MKRKKLLGLGLLMAGMVLVGGCGTANKDTAKEARVRPYIHNTLTKLAKVGIDYTELEDTMVTELSVFPEDILADSPEQLLTGIVFNYLGNAEYLKGKGINSQQLDQLYAFDMEVFDVNQMYSVFLQKLVTLSNGELQISDITEDFSGVDLDAGTGTEVVGFVCNGKSYEYSAKFYYDWFDPKIVAFINEILAEQQLDKRLYATTDGYQSLILFYRTSEWAEAFNRAFAPDFQVSE</sequence>
<comment type="caution">
    <text evidence="2">The sequence shown here is derived from an EMBL/GenBank/DDBJ whole genome shotgun (WGS) entry which is preliminary data.</text>
</comment>
<evidence type="ECO:0000256" key="1">
    <source>
        <dbReference type="SAM" id="SignalP"/>
    </source>
</evidence>
<feature type="signal peptide" evidence="1">
    <location>
        <begin position="1"/>
        <end position="19"/>
    </location>
</feature>
<accession>A0ABS3LG34</accession>
<keyword evidence="1" id="KW-0732">Signal</keyword>